<dbReference type="EMBL" id="JASCZI010151285">
    <property type="protein sequence ID" value="MED6171699.1"/>
    <property type="molecule type" value="Genomic_DNA"/>
</dbReference>
<keyword evidence="2" id="KW-1185">Reference proteome</keyword>
<proteinExistence type="predicted"/>
<comment type="caution">
    <text evidence="1">The sequence shown here is derived from an EMBL/GenBank/DDBJ whole genome shotgun (WGS) entry which is preliminary data.</text>
</comment>
<organism evidence="1 2">
    <name type="scientific">Stylosanthes scabra</name>
    <dbReference type="NCBI Taxonomy" id="79078"/>
    <lineage>
        <taxon>Eukaryota</taxon>
        <taxon>Viridiplantae</taxon>
        <taxon>Streptophyta</taxon>
        <taxon>Embryophyta</taxon>
        <taxon>Tracheophyta</taxon>
        <taxon>Spermatophyta</taxon>
        <taxon>Magnoliopsida</taxon>
        <taxon>eudicotyledons</taxon>
        <taxon>Gunneridae</taxon>
        <taxon>Pentapetalae</taxon>
        <taxon>rosids</taxon>
        <taxon>fabids</taxon>
        <taxon>Fabales</taxon>
        <taxon>Fabaceae</taxon>
        <taxon>Papilionoideae</taxon>
        <taxon>50 kb inversion clade</taxon>
        <taxon>dalbergioids sensu lato</taxon>
        <taxon>Dalbergieae</taxon>
        <taxon>Pterocarpus clade</taxon>
        <taxon>Stylosanthes</taxon>
    </lineage>
</organism>
<accession>A0ABU6VET3</accession>
<evidence type="ECO:0000313" key="2">
    <source>
        <dbReference type="Proteomes" id="UP001341840"/>
    </source>
</evidence>
<gene>
    <name evidence="1" type="ORF">PIB30_043187</name>
</gene>
<name>A0ABU6VET3_9FABA</name>
<dbReference type="Proteomes" id="UP001341840">
    <property type="component" value="Unassembled WGS sequence"/>
</dbReference>
<evidence type="ECO:0000313" key="1">
    <source>
        <dbReference type="EMBL" id="MED6171699.1"/>
    </source>
</evidence>
<protein>
    <submittedName>
        <fullName evidence="1">Uncharacterized protein</fullName>
    </submittedName>
</protein>
<reference evidence="1 2" key="1">
    <citation type="journal article" date="2023" name="Plants (Basel)">
        <title>Bridging the Gap: Combining Genomics and Transcriptomics Approaches to Understand Stylosanthes scabra, an Orphan Legume from the Brazilian Caatinga.</title>
        <authorList>
            <person name="Ferreira-Neto J.R.C."/>
            <person name="da Silva M.D."/>
            <person name="Binneck E."/>
            <person name="de Melo N.F."/>
            <person name="da Silva R.H."/>
            <person name="de Melo A.L.T.M."/>
            <person name="Pandolfi V."/>
            <person name="Bustamante F.O."/>
            <person name="Brasileiro-Vidal A.C."/>
            <person name="Benko-Iseppon A.M."/>
        </authorList>
    </citation>
    <scope>NUCLEOTIDE SEQUENCE [LARGE SCALE GENOMIC DNA]</scope>
    <source>
        <tissue evidence="1">Leaves</tissue>
    </source>
</reference>
<sequence length="92" mass="10554">MLDDRSFFEHADSVKPRPVEWIINDQPNGQQVEELNNCGVWTNQRSPQSKNVEIRRKAIAAWDMKVANAVAQVRSNRKMVWRGESTCGNISI</sequence>